<organism evidence="2">
    <name type="scientific">uncultured Nocardioidaceae bacterium</name>
    <dbReference type="NCBI Taxonomy" id="253824"/>
    <lineage>
        <taxon>Bacteria</taxon>
        <taxon>Bacillati</taxon>
        <taxon>Actinomycetota</taxon>
        <taxon>Actinomycetes</taxon>
        <taxon>Propionibacteriales</taxon>
        <taxon>Nocardioidaceae</taxon>
        <taxon>environmental samples</taxon>
    </lineage>
</organism>
<feature type="compositionally biased region" description="Basic residues" evidence="1">
    <location>
        <begin position="218"/>
        <end position="227"/>
    </location>
</feature>
<keyword evidence="2" id="KW-0808">Transferase</keyword>
<feature type="compositionally biased region" description="Basic and acidic residues" evidence="1">
    <location>
        <begin position="32"/>
        <end position="54"/>
    </location>
</feature>
<evidence type="ECO:0000256" key="1">
    <source>
        <dbReference type="SAM" id="MobiDB-lite"/>
    </source>
</evidence>
<gene>
    <name evidence="2" type="ORF">AVDCRST_MAG36-1553</name>
</gene>
<proteinExistence type="predicted"/>
<feature type="non-terminal residue" evidence="2">
    <location>
        <position position="511"/>
    </location>
</feature>
<evidence type="ECO:0000313" key="2">
    <source>
        <dbReference type="EMBL" id="CAA9344175.1"/>
    </source>
</evidence>
<feature type="compositionally biased region" description="Basic and acidic residues" evidence="1">
    <location>
        <begin position="77"/>
        <end position="98"/>
    </location>
</feature>
<reference evidence="2" key="1">
    <citation type="submission" date="2020-02" db="EMBL/GenBank/DDBJ databases">
        <authorList>
            <person name="Meier V. D."/>
        </authorList>
    </citation>
    <scope>NUCLEOTIDE SEQUENCE</scope>
    <source>
        <strain evidence="2">AVDCRST_MAG36</strain>
    </source>
</reference>
<dbReference type="EMBL" id="CADCUH010000101">
    <property type="protein sequence ID" value="CAA9344175.1"/>
    <property type="molecule type" value="Genomic_DNA"/>
</dbReference>
<feature type="compositionally biased region" description="Basic and acidic residues" evidence="1">
    <location>
        <begin position="284"/>
        <end position="296"/>
    </location>
</feature>
<feature type="compositionally biased region" description="Basic residues" evidence="1">
    <location>
        <begin position="236"/>
        <end position="249"/>
    </location>
</feature>
<feature type="compositionally biased region" description="Basic and acidic residues" evidence="1">
    <location>
        <begin position="320"/>
        <end position="341"/>
    </location>
</feature>
<dbReference type="EC" id="2.5.1.7" evidence="2"/>
<feature type="compositionally biased region" description="Basic and acidic residues" evidence="1">
    <location>
        <begin position="193"/>
        <end position="206"/>
    </location>
</feature>
<feature type="compositionally biased region" description="Low complexity" evidence="1">
    <location>
        <begin position="426"/>
        <end position="442"/>
    </location>
</feature>
<feature type="compositionally biased region" description="Low complexity" evidence="1">
    <location>
        <begin position="365"/>
        <end position="377"/>
    </location>
</feature>
<feature type="compositionally biased region" description="Low complexity" evidence="1">
    <location>
        <begin position="454"/>
        <end position="466"/>
    </location>
</feature>
<feature type="compositionally biased region" description="Basic and acidic residues" evidence="1">
    <location>
        <begin position="407"/>
        <end position="425"/>
    </location>
</feature>
<feature type="non-terminal residue" evidence="2">
    <location>
        <position position="1"/>
    </location>
</feature>
<feature type="region of interest" description="Disordered" evidence="1">
    <location>
        <begin position="1"/>
        <end position="511"/>
    </location>
</feature>
<feature type="compositionally biased region" description="Basic and acidic residues" evidence="1">
    <location>
        <begin position="501"/>
        <end position="511"/>
    </location>
</feature>
<dbReference type="AlphaFoldDB" id="A0A6J4M249"/>
<protein>
    <submittedName>
        <fullName evidence="2">Antitoxin HigA / UDP-N-acetylglucosamine 1-carboxyvinyltransferase</fullName>
        <ecNumber evidence="2">2.5.1.7</ecNumber>
    </submittedName>
</protein>
<feature type="compositionally biased region" description="Basic residues" evidence="1">
    <location>
        <begin position="155"/>
        <end position="164"/>
    </location>
</feature>
<dbReference type="GO" id="GO:0008760">
    <property type="term" value="F:UDP-N-acetylglucosamine 1-carboxyvinyltransferase activity"/>
    <property type="evidence" value="ECO:0007669"/>
    <property type="project" value="UniProtKB-EC"/>
</dbReference>
<name>A0A6J4M249_9ACTN</name>
<accession>A0A6J4M249</accession>
<sequence>DRGLPAPHRSAHPRRPPAPGLDAGAAGGGARHQPERGQPHRARSPEHHPGDGRPHRGGAGLRDHDVRTAAVGPDPPAGDRAHDAERQHRRQVLEERRGRAAVRHPAQPGSHHAAPRRPHRGGQPAPRGAAEPRRADPLAQRRRRPRDRPAGRPRPVGHRRHRRPAYPLGDHVPRPAAAPRGHLRAAVRRRLRPRDPDRRAAHERAAPLRPGGQGHRGQLPRHGRARCRPAAPDRAHRARRHRDRERPHGRGAAGLRDGHPQRQLQLHGAGPLLLPRGARRPGRRCRDDDADRARAARDRRRRRLRAVGGPDRGDVAAGGGDRHRLGDHHPTGTDRVPRDRAGAAGGDGLPLHPQRGVRRGERPHPAGGPHHPRLGAALPHRQDPPDALPGAQHRQPAVLRRHRRRRDRSDAAARLGLREPRDLPHRAQQARRPGAAARPAPGVDRGTDPLVGQGDRLPAGAAPGGRHPAGDARQQGDLGAALGLRDQPGLRGPRRPAQRPRRLDRDVPGQL</sequence>
<feature type="compositionally biased region" description="Basic residues" evidence="1">
    <location>
        <begin position="181"/>
        <end position="192"/>
    </location>
</feature>